<organism evidence="1 2">
    <name type="scientific">Pleurostoma richardsiae</name>
    <dbReference type="NCBI Taxonomy" id="41990"/>
    <lineage>
        <taxon>Eukaryota</taxon>
        <taxon>Fungi</taxon>
        <taxon>Dikarya</taxon>
        <taxon>Ascomycota</taxon>
        <taxon>Pezizomycotina</taxon>
        <taxon>Sordariomycetes</taxon>
        <taxon>Sordariomycetidae</taxon>
        <taxon>Calosphaeriales</taxon>
        <taxon>Pleurostomataceae</taxon>
        <taxon>Pleurostoma</taxon>
    </lineage>
</organism>
<evidence type="ECO:0000313" key="2">
    <source>
        <dbReference type="Proteomes" id="UP001174694"/>
    </source>
</evidence>
<dbReference type="Proteomes" id="UP001174694">
    <property type="component" value="Unassembled WGS sequence"/>
</dbReference>
<sequence>MPARGPSSRLAKTPALDRVFAAGDAVAEAKEARARAREALARAEEAVCRAVYRHCAERAALQALERGLGGWGGQ</sequence>
<proteinExistence type="predicted"/>
<name>A0AA38VR25_9PEZI</name>
<dbReference type="AlphaFoldDB" id="A0AA38VR25"/>
<keyword evidence="2" id="KW-1185">Reference proteome</keyword>
<accession>A0AA38VR25</accession>
<gene>
    <name evidence="1" type="ORF">NKR23_g5448</name>
</gene>
<comment type="caution">
    <text evidence="1">The sequence shown here is derived from an EMBL/GenBank/DDBJ whole genome shotgun (WGS) entry which is preliminary data.</text>
</comment>
<reference evidence="1" key="1">
    <citation type="submission" date="2022-07" db="EMBL/GenBank/DDBJ databases">
        <title>Fungi with potential for degradation of polypropylene.</title>
        <authorList>
            <person name="Gostincar C."/>
        </authorList>
    </citation>
    <scope>NUCLEOTIDE SEQUENCE</scope>
    <source>
        <strain evidence="1">EXF-13308</strain>
    </source>
</reference>
<evidence type="ECO:0000313" key="1">
    <source>
        <dbReference type="EMBL" id="KAJ9145452.1"/>
    </source>
</evidence>
<protein>
    <submittedName>
        <fullName evidence="1">Uncharacterized protein</fullName>
    </submittedName>
</protein>
<dbReference type="EMBL" id="JANBVO010000014">
    <property type="protein sequence ID" value="KAJ9145452.1"/>
    <property type="molecule type" value="Genomic_DNA"/>
</dbReference>